<evidence type="ECO:0000313" key="3">
    <source>
        <dbReference type="Proteomes" id="UP000807025"/>
    </source>
</evidence>
<dbReference type="SUPFAM" id="SSF56112">
    <property type="entry name" value="Protein kinase-like (PK-like)"/>
    <property type="match status" value="1"/>
</dbReference>
<dbReference type="InterPro" id="IPR000719">
    <property type="entry name" value="Prot_kinase_dom"/>
</dbReference>
<dbReference type="Pfam" id="PF07714">
    <property type="entry name" value="PK_Tyr_Ser-Thr"/>
    <property type="match status" value="1"/>
</dbReference>
<protein>
    <submittedName>
        <fullName evidence="2">Kinase-like protein</fullName>
    </submittedName>
</protein>
<keyword evidence="2" id="KW-0808">Transferase</keyword>
<evidence type="ECO:0000313" key="2">
    <source>
        <dbReference type="EMBL" id="KAF9498942.1"/>
    </source>
</evidence>
<dbReference type="AlphaFoldDB" id="A0A9P6A2K4"/>
<dbReference type="Gene3D" id="1.10.510.10">
    <property type="entry name" value="Transferase(Phosphotransferase) domain 1"/>
    <property type="match status" value="1"/>
</dbReference>
<name>A0A9P6A2K4_PLEER</name>
<sequence>MRYKLILHYPGLNANTLMASFLSTIPNLTAYVAKQGIYPAAHGGFADIWMCTLSNEAYPSITQHVAVKVLRSLGSGFNDGEKHEKRLRRELAVWLKLKHPQVLPLYGIVSDFGPYPSMVCPWMDKGNLNNYLNGDGRSLTVEGRYKILSQVCAGLAYLHSHSVVHGDLTGCNVLINGDGDACLSDFGLSTIISDLQGVSTFTSSIGGNVRFAAPELYEVGDDDIRTFPTTHSDIYSLGSIILQTLTGVIPYHYMRTDGQVLIELSRGVHPRRPQDPIVTEARWGLLCACWERDPLRRPTLEAVAECLEGPERIFRAASPALAHIAGLHPDAMVNLSHGQKMETWRAHYEGRCQDVQVTVVNPRERRSSGGNAKYRTYRT</sequence>
<dbReference type="OrthoDB" id="346907at2759"/>
<dbReference type="InterPro" id="IPR051681">
    <property type="entry name" value="Ser/Thr_Kinases-Pseudokinases"/>
</dbReference>
<dbReference type="Proteomes" id="UP000807025">
    <property type="component" value="Unassembled WGS sequence"/>
</dbReference>
<feature type="domain" description="Protein kinase" evidence="1">
    <location>
        <begin position="34"/>
        <end position="314"/>
    </location>
</feature>
<dbReference type="InterPro" id="IPR011009">
    <property type="entry name" value="Kinase-like_dom_sf"/>
</dbReference>
<dbReference type="InterPro" id="IPR008266">
    <property type="entry name" value="Tyr_kinase_AS"/>
</dbReference>
<dbReference type="EMBL" id="MU154535">
    <property type="protein sequence ID" value="KAF9498942.1"/>
    <property type="molecule type" value="Genomic_DNA"/>
</dbReference>
<dbReference type="GO" id="GO:0005524">
    <property type="term" value="F:ATP binding"/>
    <property type="evidence" value="ECO:0007669"/>
    <property type="project" value="InterPro"/>
</dbReference>
<organism evidence="2 3">
    <name type="scientific">Pleurotus eryngii</name>
    <name type="common">Boletus of the steppes</name>
    <dbReference type="NCBI Taxonomy" id="5323"/>
    <lineage>
        <taxon>Eukaryota</taxon>
        <taxon>Fungi</taxon>
        <taxon>Dikarya</taxon>
        <taxon>Basidiomycota</taxon>
        <taxon>Agaricomycotina</taxon>
        <taxon>Agaricomycetes</taxon>
        <taxon>Agaricomycetidae</taxon>
        <taxon>Agaricales</taxon>
        <taxon>Pleurotineae</taxon>
        <taxon>Pleurotaceae</taxon>
        <taxon>Pleurotus</taxon>
    </lineage>
</organism>
<accession>A0A9P6A2K4</accession>
<proteinExistence type="predicted"/>
<dbReference type="GO" id="GO:0004674">
    <property type="term" value="F:protein serine/threonine kinase activity"/>
    <property type="evidence" value="ECO:0007669"/>
    <property type="project" value="TreeGrafter"/>
</dbReference>
<dbReference type="PANTHER" id="PTHR44329">
    <property type="entry name" value="SERINE/THREONINE-PROTEIN KINASE TNNI3K-RELATED"/>
    <property type="match status" value="1"/>
</dbReference>
<keyword evidence="3" id="KW-1185">Reference proteome</keyword>
<evidence type="ECO:0000259" key="1">
    <source>
        <dbReference type="PROSITE" id="PS50011"/>
    </source>
</evidence>
<comment type="caution">
    <text evidence="2">The sequence shown here is derived from an EMBL/GenBank/DDBJ whole genome shotgun (WGS) entry which is preliminary data.</text>
</comment>
<dbReference type="PROSITE" id="PS00109">
    <property type="entry name" value="PROTEIN_KINASE_TYR"/>
    <property type="match status" value="1"/>
</dbReference>
<reference evidence="2" key="1">
    <citation type="submission" date="2020-11" db="EMBL/GenBank/DDBJ databases">
        <authorList>
            <consortium name="DOE Joint Genome Institute"/>
            <person name="Ahrendt S."/>
            <person name="Riley R."/>
            <person name="Andreopoulos W."/>
            <person name="Labutti K."/>
            <person name="Pangilinan J."/>
            <person name="Ruiz-Duenas F.J."/>
            <person name="Barrasa J.M."/>
            <person name="Sanchez-Garcia M."/>
            <person name="Camarero S."/>
            <person name="Miyauchi S."/>
            <person name="Serrano A."/>
            <person name="Linde D."/>
            <person name="Babiker R."/>
            <person name="Drula E."/>
            <person name="Ayuso-Fernandez I."/>
            <person name="Pacheco R."/>
            <person name="Padilla G."/>
            <person name="Ferreira P."/>
            <person name="Barriuso J."/>
            <person name="Kellner H."/>
            <person name="Castanera R."/>
            <person name="Alfaro M."/>
            <person name="Ramirez L."/>
            <person name="Pisabarro A.G."/>
            <person name="Kuo A."/>
            <person name="Tritt A."/>
            <person name="Lipzen A."/>
            <person name="He G."/>
            <person name="Yan M."/>
            <person name="Ng V."/>
            <person name="Cullen D."/>
            <person name="Martin F."/>
            <person name="Rosso M.-N."/>
            <person name="Henrissat B."/>
            <person name="Hibbett D."/>
            <person name="Martinez A.T."/>
            <person name="Grigoriev I.V."/>
        </authorList>
    </citation>
    <scope>NUCLEOTIDE SEQUENCE</scope>
    <source>
        <strain evidence="2">ATCC 90797</strain>
    </source>
</reference>
<dbReference type="PANTHER" id="PTHR44329:SF214">
    <property type="entry name" value="PROTEIN KINASE DOMAIN-CONTAINING PROTEIN"/>
    <property type="match status" value="1"/>
</dbReference>
<gene>
    <name evidence="2" type="ORF">BDN71DRAFT_315674</name>
</gene>
<keyword evidence="2" id="KW-0418">Kinase</keyword>
<dbReference type="InterPro" id="IPR001245">
    <property type="entry name" value="Ser-Thr/Tyr_kinase_cat_dom"/>
</dbReference>
<dbReference type="PROSITE" id="PS50011">
    <property type="entry name" value="PROTEIN_KINASE_DOM"/>
    <property type="match status" value="1"/>
</dbReference>